<dbReference type="AlphaFoldDB" id="A0A2V1D546"/>
<evidence type="ECO:0000313" key="3">
    <source>
        <dbReference type="Proteomes" id="UP000244855"/>
    </source>
</evidence>
<gene>
    <name evidence="2" type="ORF">DM02DRAFT_634798</name>
</gene>
<accession>A0A2V1D546</accession>
<protein>
    <submittedName>
        <fullName evidence="2">Uncharacterized protein</fullName>
    </submittedName>
</protein>
<dbReference type="EMBL" id="KZ805611">
    <property type="protein sequence ID" value="PVH93156.1"/>
    <property type="molecule type" value="Genomic_DNA"/>
</dbReference>
<organism evidence="2 3">
    <name type="scientific">Periconia macrospinosa</name>
    <dbReference type="NCBI Taxonomy" id="97972"/>
    <lineage>
        <taxon>Eukaryota</taxon>
        <taxon>Fungi</taxon>
        <taxon>Dikarya</taxon>
        <taxon>Ascomycota</taxon>
        <taxon>Pezizomycotina</taxon>
        <taxon>Dothideomycetes</taxon>
        <taxon>Pleosporomycetidae</taxon>
        <taxon>Pleosporales</taxon>
        <taxon>Massarineae</taxon>
        <taxon>Periconiaceae</taxon>
        <taxon>Periconia</taxon>
    </lineage>
</organism>
<evidence type="ECO:0000256" key="1">
    <source>
        <dbReference type="SAM" id="MobiDB-lite"/>
    </source>
</evidence>
<reference evidence="2 3" key="1">
    <citation type="journal article" date="2018" name="Sci. Rep.">
        <title>Comparative genomics provides insights into the lifestyle and reveals functional heterogeneity of dark septate endophytic fungi.</title>
        <authorList>
            <person name="Knapp D.G."/>
            <person name="Nemeth J.B."/>
            <person name="Barry K."/>
            <person name="Hainaut M."/>
            <person name="Henrissat B."/>
            <person name="Johnson J."/>
            <person name="Kuo A."/>
            <person name="Lim J.H.P."/>
            <person name="Lipzen A."/>
            <person name="Nolan M."/>
            <person name="Ohm R.A."/>
            <person name="Tamas L."/>
            <person name="Grigoriev I.V."/>
            <person name="Spatafora J.W."/>
            <person name="Nagy L.G."/>
            <person name="Kovacs G.M."/>
        </authorList>
    </citation>
    <scope>NUCLEOTIDE SEQUENCE [LARGE SCALE GENOMIC DNA]</scope>
    <source>
        <strain evidence="2 3">DSE2036</strain>
    </source>
</reference>
<evidence type="ECO:0000313" key="2">
    <source>
        <dbReference type="EMBL" id="PVH93156.1"/>
    </source>
</evidence>
<feature type="region of interest" description="Disordered" evidence="1">
    <location>
        <begin position="124"/>
        <end position="149"/>
    </location>
</feature>
<proteinExistence type="predicted"/>
<keyword evidence="3" id="KW-1185">Reference proteome</keyword>
<sequence length="210" mass="23709">MSRRVKVEDVVRILPNRPKGSEEQYPVQWACANAPENPPSRSNLRRPNFNNKRQTECIRQTLSPEHQSTESMKTLAAMNRSLTARVRQAKTASKALRSSTPYSGHVQMHQKGPIHTVTVFPATNGITKRPHTTSTDPPRHEPEPGSPTSEEWKFRLRVIHVCAQNIDDDVFDDTIRAWLRYVSYPAPAPLDTCPSSDTCPSRHLKSGSFD</sequence>
<dbReference type="Proteomes" id="UP000244855">
    <property type="component" value="Unassembled WGS sequence"/>
</dbReference>
<name>A0A2V1D546_9PLEO</name>